<evidence type="ECO:0000256" key="2">
    <source>
        <dbReference type="ARBA" id="ARBA00001089"/>
    </source>
</evidence>
<gene>
    <name evidence="12" type="primary">ggt</name>
    <name evidence="12" type="ORF">EO081_15850</name>
</gene>
<comment type="catalytic activity">
    <reaction evidence="2 11">
        <text>glutathione + H2O = L-cysteinylglycine + L-glutamate</text>
        <dbReference type="Rhea" id="RHEA:28807"/>
        <dbReference type="ChEBI" id="CHEBI:15377"/>
        <dbReference type="ChEBI" id="CHEBI:29985"/>
        <dbReference type="ChEBI" id="CHEBI:57925"/>
        <dbReference type="ChEBI" id="CHEBI:61694"/>
        <dbReference type="EC" id="3.4.19.13"/>
    </reaction>
</comment>
<feature type="binding site" evidence="10">
    <location>
        <position position="101"/>
    </location>
    <ligand>
        <name>L-glutamate</name>
        <dbReference type="ChEBI" id="CHEBI:29985"/>
    </ligand>
</feature>
<keyword evidence="6 11" id="KW-0865">Zymogen</keyword>
<dbReference type="Pfam" id="PF01019">
    <property type="entry name" value="G_glu_transpept"/>
    <property type="match status" value="1"/>
</dbReference>
<dbReference type="SUPFAM" id="SSF56235">
    <property type="entry name" value="N-terminal nucleophile aminohydrolases (Ntn hydrolases)"/>
    <property type="match status" value="1"/>
</dbReference>
<comment type="subunit">
    <text evidence="11">This enzyme consists of two polypeptide chains, which are synthesized in precursor form from a single polypeptide.</text>
</comment>
<dbReference type="GO" id="GO:0103068">
    <property type="term" value="F:leukotriene C4 gamma-glutamyl transferase activity"/>
    <property type="evidence" value="ECO:0007669"/>
    <property type="project" value="UniProtKB-EC"/>
</dbReference>
<accession>A0A4Q2IR01</accession>
<evidence type="ECO:0000256" key="6">
    <source>
        <dbReference type="ARBA" id="ARBA00023145"/>
    </source>
</evidence>
<dbReference type="NCBIfam" id="TIGR00066">
    <property type="entry name" value="g_glut_trans"/>
    <property type="match status" value="1"/>
</dbReference>
<dbReference type="InterPro" id="IPR043138">
    <property type="entry name" value="GGT_lsub"/>
</dbReference>
<dbReference type="EC" id="2.3.2.2" evidence="11"/>
<dbReference type="UniPathway" id="UPA00204"/>
<dbReference type="InterPro" id="IPR055262">
    <property type="entry name" value="GGT_CS"/>
</dbReference>
<evidence type="ECO:0000256" key="5">
    <source>
        <dbReference type="ARBA" id="ARBA00022801"/>
    </source>
</evidence>
<feature type="active site" description="Nucleophile" evidence="9">
    <location>
        <position position="387"/>
    </location>
</feature>
<evidence type="ECO:0000313" key="13">
    <source>
        <dbReference type="Proteomes" id="UP000292347"/>
    </source>
</evidence>
<comment type="PTM">
    <text evidence="11">Cleaved by autocatalysis into a large and a small subunit.</text>
</comment>
<evidence type="ECO:0000256" key="8">
    <source>
        <dbReference type="ARBA" id="ARBA00047417"/>
    </source>
</evidence>
<dbReference type="InterPro" id="IPR051792">
    <property type="entry name" value="GGT_bact"/>
</dbReference>
<dbReference type="EMBL" id="SDPT01000003">
    <property type="protein sequence ID" value="RXZ30624.1"/>
    <property type="molecule type" value="Genomic_DNA"/>
</dbReference>
<evidence type="ECO:0000256" key="9">
    <source>
        <dbReference type="PIRSR" id="PIRSR600101-1"/>
    </source>
</evidence>
<feature type="binding site" evidence="10">
    <location>
        <position position="427"/>
    </location>
    <ligand>
        <name>L-glutamate</name>
        <dbReference type="ChEBI" id="CHEBI:29985"/>
    </ligand>
</feature>
<dbReference type="PANTHER" id="PTHR43199:SF1">
    <property type="entry name" value="GLUTATHIONE HYDROLASE PROENZYME"/>
    <property type="match status" value="1"/>
</dbReference>
<dbReference type="EC" id="3.4.19.13" evidence="11"/>
<evidence type="ECO:0000256" key="3">
    <source>
        <dbReference type="ARBA" id="ARBA00009381"/>
    </source>
</evidence>
<proteinExistence type="inferred from homology"/>
<keyword evidence="5 11" id="KW-0378">Hydrolase</keyword>
<comment type="pathway">
    <text evidence="11">Sulfur metabolism; glutathione metabolism.</text>
</comment>
<comment type="similarity">
    <text evidence="3 11">Belongs to the gamma-glutamyltransferase family.</text>
</comment>
<dbReference type="InterPro" id="IPR043137">
    <property type="entry name" value="GGT_ssub_C"/>
</dbReference>
<feature type="binding site" evidence="10">
    <location>
        <begin position="451"/>
        <end position="452"/>
    </location>
    <ligand>
        <name>L-glutamate</name>
        <dbReference type="ChEBI" id="CHEBI:29985"/>
    </ligand>
</feature>
<dbReference type="GO" id="GO:0006751">
    <property type="term" value="P:glutathione catabolic process"/>
    <property type="evidence" value="ECO:0007669"/>
    <property type="project" value="UniProtKB-UniRule"/>
</dbReference>
<evidence type="ECO:0000256" key="1">
    <source>
        <dbReference type="ARBA" id="ARBA00001049"/>
    </source>
</evidence>
<dbReference type="PRINTS" id="PR01210">
    <property type="entry name" value="GGTRANSPTASE"/>
</dbReference>
<keyword evidence="13" id="KW-1185">Reference proteome</keyword>
<comment type="caution">
    <text evidence="12">The sequence shown here is derived from an EMBL/GenBank/DDBJ whole genome shotgun (WGS) entry which is preliminary data.</text>
</comment>
<evidence type="ECO:0000313" key="12">
    <source>
        <dbReference type="EMBL" id="RXZ30624.1"/>
    </source>
</evidence>
<dbReference type="GO" id="GO:0006750">
    <property type="term" value="P:glutathione biosynthetic process"/>
    <property type="evidence" value="ECO:0007669"/>
    <property type="project" value="UniProtKB-KW"/>
</dbReference>
<dbReference type="Gene3D" id="1.10.246.130">
    <property type="match status" value="1"/>
</dbReference>
<dbReference type="GO" id="GO:0036374">
    <property type="term" value="F:glutathione hydrolase activity"/>
    <property type="evidence" value="ECO:0007669"/>
    <property type="project" value="UniProtKB-UniRule"/>
</dbReference>
<keyword evidence="4 11" id="KW-0808">Transferase</keyword>
<keyword evidence="11" id="KW-0317">Glutathione biosynthesis</keyword>
<comment type="catalytic activity">
    <reaction evidence="1 11">
        <text>an S-substituted glutathione + H2O = an S-substituted L-cysteinylglycine + L-glutamate</text>
        <dbReference type="Rhea" id="RHEA:59468"/>
        <dbReference type="ChEBI" id="CHEBI:15377"/>
        <dbReference type="ChEBI" id="CHEBI:29985"/>
        <dbReference type="ChEBI" id="CHEBI:90779"/>
        <dbReference type="ChEBI" id="CHEBI:143103"/>
        <dbReference type="EC" id="3.4.19.13"/>
    </reaction>
</comment>
<dbReference type="InterPro" id="IPR000101">
    <property type="entry name" value="GGT_peptidase"/>
</dbReference>
<dbReference type="RefSeq" id="WP_129343282.1">
    <property type="nucleotide sequence ID" value="NZ_JACIDD010000003.1"/>
</dbReference>
<dbReference type="PANTHER" id="PTHR43199">
    <property type="entry name" value="GLUTATHIONE HYDROLASE"/>
    <property type="match status" value="1"/>
</dbReference>
<dbReference type="AlphaFoldDB" id="A0A4Q2IR01"/>
<sequence length="586" mass="61589">MKRFLSCAALLLALPVVADAQVARPARIAQQAVQGMVSASDPRAAAAGVEMLRAGGSATDAAIATLLALNVVEPQNSGVGGGGFWVGHDARTGKLLTIDGREAAPAAADPHWFYAPDGNPLSHSAAVPGGRSVGVPGNLREWAMAHARAGKLPWAKLFEPAIRLARDGFRITQRLNTGIDRFGSHIDPWARAKYRTPDGEALPVGTLIKNPEQAALFERLARLGPDSFYVGPDAQKLVTAVNTSARNPSKMTAGDLASYDAKERAPVCGSYRAYRICGMGPPSSGGVAVLMILKQLERFDMAKLGKDSPVAWHLIAESQRLAYADRDMYLADPDHETVPVEGLLDPKYIAARSALISPDRTMASATPGMPAGAPARIRVQQSEVPGTTHVSATDARGNAVSVTSTIEGYFGSGLSVNGTMLNNELTDFDIVPEKNGHLVANRVEGGKRPRSSMSPTIVYGPDGKVRLVIGAAGGSTIIAQVAKAVIAVIDWRMTAQDAIGLGLIYAPGQIATLEQGTQLDAMAPALKALGEPVRIAPLGLKANAVERLRGRWVGGADPRSEGVAMRQDGTVVDIKRVGGFGTRPPE</sequence>
<keyword evidence="7 11" id="KW-0012">Acyltransferase</keyword>
<dbReference type="PROSITE" id="PS00462">
    <property type="entry name" value="G_GLU_TRANSPEPTIDASE"/>
    <property type="match status" value="1"/>
</dbReference>
<reference evidence="12 13" key="1">
    <citation type="submission" date="2019-01" db="EMBL/GenBank/DDBJ databases">
        <title>Sphingomonas mucosissima sp. nov. and Sphingomonas desiccabilis sp. nov., from biological soil crusts in the Colorado Plateau, USA.</title>
        <authorList>
            <person name="Zhu D."/>
        </authorList>
    </citation>
    <scope>NUCLEOTIDE SEQUENCE [LARGE SCALE GENOMIC DNA]</scope>
    <source>
        <strain evidence="12 13">CP1D</strain>
    </source>
</reference>
<organism evidence="12 13">
    <name type="scientific">Sphingomonas desiccabilis</name>
    <dbReference type="NCBI Taxonomy" id="429134"/>
    <lineage>
        <taxon>Bacteria</taxon>
        <taxon>Pseudomonadati</taxon>
        <taxon>Pseudomonadota</taxon>
        <taxon>Alphaproteobacteria</taxon>
        <taxon>Sphingomonadales</taxon>
        <taxon>Sphingomonadaceae</taxon>
        <taxon>Sphingomonas</taxon>
    </lineage>
</organism>
<dbReference type="Proteomes" id="UP000292347">
    <property type="component" value="Unassembled WGS sequence"/>
</dbReference>
<evidence type="ECO:0000256" key="7">
    <source>
        <dbReference type="ARBA" id="ARBA00023315"/>
    </source>
</evidence>
<dbReference type="InterPro" id="IPR029055">
    <property type="entry name" value="Ntn_hydrolases_N"/>
</dbReference>
<evidence type="ECO:0000256" key="11">
    <source>
        <dbReference type="RuleBase" id="RU368036"/>
    </source>
</evidence>
<dbReference type="Gene3D" id="3.60.20.40">
    <property type="match status" value="1"/>
</dbReference>
<dbReference type="OrthoDB" id="9781342at2"/>
<evidence type="ECO:0000256" key="10">
    <source>
        <dbReference type="PIRSR" id="PIRSR600101-2"/>
    </source>
</evidence>
<evidence type="ECO:0000256" key="4">
    <source>
        <dbReference type="ARBA" id="ARBA00022679"/>
    </source>
</evidence>
<name>A0A4Q2IR01_9SPHN</name>
<feature type="binding site" evidence="10">
    <location>
        <position position="474"/>
    </location>
    <ligand>
        <name>L-glutamate</name>
        <dbReference type="ChEBI" id="CHEBI:29985"/>
    </ligand>
</feature>
<comment type="catalytic activity">
    <reaction evidence="8 11">
        <text>an N-terminal (5-L-glutamyl)-[peptide] + an alpha-amino acid = 5-L-glutamyl amino acid + an N-terminal L-alpha-aminoacyl-[peptide]</text>
        <dbReference type="Rhea" id="RHEA:23904"/>
        <dbReference type="Rhea" id="RHEA-COMP:9780"/>
        <dbReference type="Rhea" id="RHEA-COMP:9795"/>
        <dbReference type="ChEBI" id="CHEBI:77644"/>
        <dbReference type="ChEBI" id="CHEBI:78597"/>
        <dbReference type="ChEBI" id="CHEBI:78599"/>
        <dbReference type="ChEBI" id="CHEBI:78608"/>
        <dbReference type="EC" id="2.3.2.2"/>
    </reaction>
</comment>
<protein>
    <recommendedName>
        <fullName evidence="11">Glutathione hydrolase proenzyme</fullName>
        <ecNumber evidence="11">2.3.2.2</ecNumber>
        <ecNumber evidence="11">3.4.19.13</ecNumber>
    </recommendedName>
    <component>
        <recommendedName>
            <fullName evidence="11">Glutathione hydrolase large chain</fullName>
        </recommendedName>
    </component>
    <component>
        <recommendedName>
            <fullName evidence="11">Glutathione hydrolase small chain</fullName>
        </recommendedName>
    </component>
</protein>